<dbReference type="Proteomes" id="UP000306740">
    <property type="component" value="Unassembled WGS sequence"/>
</dbReference>
<dbReference type="PANTHER" id="PTHR39338">
    <property type="entry name" value="BLL5662 PROTEIN-RELATED"/>
    <property type="match status" value="1"/>
</dbReference>
<proteinExistence type="predicted"/>
<dbReference type="SUPFAM" id="SSF53300">
    <property type="entry name" value="vWA-like"/>
    <property type="match status" value="1"/>
</dbReference>
<evidence type="ECO:0000313" key="4">
    <source>
        <dbReference type="Proteomes" id="UP000306740"/>
    </source>
</evidence>
<sequence length="365" mass="40058">MADVAIFVGFAHALREAGLGVTSDRTQAFVEAVTLLGPDRRHDVYWAGRATLCADPDDLGAYNEVFTAWFSPHEPRLRTRTQPPPRVVVQAALEDADEGEVRSGDDTQEVAMVASRAETLRHRDVAALSPGERAEVARMFGRLEVRVPLRRSPRRTPHRRGDLDPTRTLRDQLRRAGEPGPLRFRAPRRRPRRVVLLIDVSGSMSAYADSLLRVAHRLVAASPREVEVFTLGTRLTRVTAALRVRDPEDALAAAGATVPDWSGGTRLGEVVRAFVDRWGQRGMARGAVVVIASDGWERGDPVLLGAQVERLRRLAHRVLWANPHRGRPGYAPVQGGIAAVHPHLDALVAGHSLAAFQALLDEVGR</sequence>
<organism evidence="3 4">
    <name type="scientific">Mumia zhuanghuii</name>
    <dbReference type="NCBI Taxonomy" id="2585211"/>
    <lineage>
        <taxon>Bacteria</taxon>
        <taxon>Bacillati</taxon>
        <taxon>Actinomycetota</taxon>
        <taxon>Actinomycetes</taxon>
        <taxon>Propionibacteriales</taxon>
        <taxon>Nocardioidaceae</taxon>
        <taxon>Mumia</taxon>
    </lineage>
</organism>
<gene>
    <name evidence="3" type="ORF">FHE65_13275</name>
    <name evidence="2" type="ORF">FHE65_33690</name>
</gene>
<dbReference type="PIRSF" id="PIRSF010256">
    <property type="entry name" value="CoxE_vWa"/>
    <property type="match status" value="1"/>
</dbReference>
<dbReference type="InterPro" id="IPR036465">
    <property type="entry name" value="vWFA_dom_sf"/>
</dbReference>
<dbReference type="Gene3D" id="3.40.50.410">
    <property type="entry name" value="von Willebrand factor, type A domain"/>
    <property type="match status" value="1"/>
</dbReference>
<feature type="region of interest" description="Disordered" evidence="1">
    <location>
        <begin position="151"/>
        <end position="170"/>
    </location>
</feature>
<name>A0A5C4MN58_9ACTN</name>
<dbReference type="InterPro" id="IPR008912">
    <property type="entry name" value="Uncharacterised_CoxE"/>
</dbReference>
<dbReference type="PANTHER" id="PTHR39338:SF6">
    <property type="entry name" value="BLL5662 PROTEIN"/>
    <property type="match status" value="1"/>
</dbReference>
<accession>A0A5C4MN58</accession>
<protein>
    <submittedName>
        <fullName evidence="3">VWA domain-containing protein</fullName>
    </submittedName>
</protein>
<dbReference type="Pfam" id="PF05762">
    <property type="entry name" value="VWA_CoxE"/>
    <property type="match status" value="1"/>
</dbReference>
<evidence type="ECO:0000313" key="3">
    <source>
        <dbReference type="EMBL" id="TNC46391.1"/>
    </source>
</evidence>
<dbReference type="CDD" id="cd00198">
    <property type="entry name" value="vWFA"/>
    <property type="match status" value="1"/>
</dbReference>
<evidence type="ECO:0000313" key="2">
    <source>
        <dbReference type="EMBL" id="TNC29277.1"/>
    </source>
</evidence>
<comment type="caution">
    <text evidence="3">The sequence shown here is derived from an EMBL/GenBank/DDBJ whole genome shotgun (WGS) entry which is preliminary data.</text>
</comment>
<evidence type="ECO:0000256" key="1">
    <source>
        <dbReference type="SAM" id="MobiDB-lite"/>
    </source>
</evidence>
<feature type="compositionally biased region" description="Basic and acidic residues" evidence="1">
    <location>
        <begin position="159"/>
        <end position="170"/>
    </location>
</feature>
<dbReference type="OrthoDB" id="9790469at2"/>
<dbReference type="InterPro" id="IPR011195">
    <property type="entry name" value="UCP010256"/>
</dbReference>
<dbReference type="EMBL" id="VDFR01000057">
    <property type="protein sequence ID" value="TNC46391.1"/>
    <property type="molecule type" value="Genomic_DNA"/>
</dbReference>
<reference evidence="3 4" key="1">
    <citation type="submission" date="2019-05" db="EMBL/GenBank/DDBJ databases">
        <title>Mumia sp. nov., isolated from the intestinal contents of plateau pika (Ochotona curzoniae) in the Qinghai-Tibet plateau of China.</title>
        <authorList>
            <person name="Tian Z."/>
        </authorList>
    </citation>
    <scope>NUCLEOTIDE SEQUENCE [LARGE SCALE GENOMIC DNA]</scope>
    <source>
        <strain evidence="4">527</strain>
        <strain evidence="3">Z527</strain>
    </source>
</reference>
<dbReference type="AlphaFoldDB" id="A0A5C4MN58"/>
<dbReference type="RefSeq" id="WP_139106013.1">
    <property type="nucleotide sequence ID" value="NZ_VDFR01000057.1"/>
</dbReference>
<dbReference type="EMBL" id="VDFR01000232">
    <property type="protein sequence ID" value="TNC29277.1"/>
    <property type="molecule type" value="Genomic_DNA"/>
</dbReference>